<dbReference type="GO" id="GO:0000271">
    <property type="term" value="P:polysaccharide biosynthetic process"/>
    <property type="evidence" value="ECO:0007669"/>
    <property type="project" value="UniProtKB-KW"/>
</dbReference>
<dbReference type="PANTHER" id="PTHR30576">
    <property type="entry name" value="COLANIC BIOSYNTHESIS UDP-GLUCOSE LIPID CARRIER TRANSFERASE"/>
    <property type="match status" value="1"/>
</dbReference>
<evidence type="ECO:0000256" key="6">
    <source>
        <dbReference type="ARBA" id="ARBA00022989"/>
    </source>
</evidence>
<evidence type="ECO:0000313" key="11">
    <source>
        <dbReference type="EMBL" id="SUZ33077.1"/>
    </source>
</evidence>
<evidence type="ECO:0000256" key="8">
    <source>
        <dbReference type="ARBA" id="ARBA00023169"/>
    </source>
</evidence>
<evidence type="ECO:0000256" key="7">
    <source>
        <dbReference type="ARBA" id="ARBA00023136"/>
    </source>
</evidence>
<keyword evidence="12" id="KW-1185">Reference proteome</keyword>
<evidence type="ECO:0000256" key="2">
    <source>
        <dbReference type="ARBA" id="ARBA00006464"/>
    </source>
</evidence>
<keyword evidence="3" id="KW-1003">Cell membrane</keyword>
<comment type="subcellular location">
    <subcellularLocation>
        <location evidence="1">Cell membrane</location>
    </subcellularLocation>
</comment>
<evidence type="ECO:0000313" key="12">
    <source>
        <dbReference type="Proteomes" id="UP000272908"/>
    </source>
</evidence>
<dbReference type="EC" id="2.-.-.-" evidence="11"/>
<organism evidence="11 12">
    <name type="scientific">Roseinatronobacter ekhonensis</name>
    <dbReference type="NCBI Taxonomy" id="254356"/>
    <lineage>
        <taxon>Bacteria</taxon>
        <taxon>Pseudomonadati</taxon>
        <taxon>Pseudomonadota</taxon>
        <taxon>Alphaproteobacteria</taxon>
        <taxon>Rhodobacterales</taxon>
        <taxon>Paracoccaceae</taxon>
        <taxon>Roseinatronobacter</taxon>
    </lineage>
</organism>
<dbReference type="InterPro" id="IPR003362">
    <property type="entry name" value="Bact_transf"/>
</dbReference>
<evidence type="ECO:0000256" key="4">
    <source>
        <dbReference type="ARBA" id="ARBA00022679"/>
    </source>
</evidence>
<dbReference type="GO" id="GO:0005886">
    <property type="term" value="C:plasma membrane"/>
    <property type="evidence" value="ECO:0007669"/>
    <property type="project" value="UniProtKB-SubCell"/>
</dbReference>
<evidence type="ECO:0000259" key="10">
    <source>
        <dbReference type="Pfam" id="PF02397"/>
    </source>
</evidence>
<evidence type="ECO:0000256" key="3">
    <source>
        <dbReference type="ARBA" id="ARBA00022475"/>
    </source>
</evidence>
<proteinExistence type="inferred from homology"/>
<keyword evidence="4 11" id="KW-0808">Transferase</keyword>
<comment type="similarity">
    <text evidence="2">Belongs to the bacterial sugar transferase family.</text>
</comment>
<dbReference type="Proteomes" id="UP000272908">
    <property type="component" value="Unassembled WGS sequence"/>
</dbReference>
<dbReference type="AlphaFoldDB" id="A0A3B0MPZ3"/>
<keyword evidence="8" id="KW-0270">Exopolysaccharide synthesis</keyword>
<keyword evidence="5 9" id="KW-0812">Transmembrane</keyword>
<evidence type="ECO:0000256" key="9">
    <source>
        <dbReference type="SAM" id="Phobius"/>
    </source>
</evidence>
<dbReference type="EMBL" id="UIHC01000036">
    <property type="protein sequence ID" value="SUZ33077.1"/>
    <property type="molecule type" value="Genomic_DNA"/>
</dbReference>
<dbReference type="Pfam" id="PF02397">
    <property type="entry name" value="Bac_transf"/>
    <property type="match status" value="1"/>
</dbReference>
<feature type="transmembrane region" description="Helical" evidence="9">
    <location>
        <begin position="41"/>
        <end position="65"/>
    </location>
</feature>
<dbReference type="OrthoDB" id="9808602at2"/>
<evidence type="ECO:0000256" key="5">
    <source>
        <dbReference type="ARBA" id="ARBA00022692"/>
    </source>
</evidence>
<keyword evidence="6 9" id="KW-1133">Transmembrane helix</keyword>
<protein>
    <submittedName>
        <fullName evidence="11">Putative sugar transferase EpsL</fullName>
        <ecNumber evidence="11">2.-.-.-</ecNumber>
    </submittedName>
</protein>
<name>A0A3B0MPZ3_9RHOB</name>
<feature type="domain" description="Bacterial sugar transferase" evidence="10">
    <location>
        <begin position="36"/>
        <end position="226"/>
    </location>
</feature>
<accession>A0A3B0MPZ3</accession>
<dbReference type="GO" id="GO:0016780">
    <property type="term" value="F:phosphotransferase activity, for other substituted phosphate groups"/>
    <property type="evidence" value="ECO:0007669"/>
    <property type="project" value="TreeGrafter"/>
</dbReference>
<sequence length="231" mass="26232">MTMTFQPQDIEVTKVTPTVRGADVRNPKGFYARYGKRALDLALVVPSLPIVVPILLACAFANLIAGNPVFYSQLRLGRGGQVFRIWKLSSMRPDADRVLENLLRADLERAHEWATTQKLKDDPRVTRVGAFLRRTSMDELPQLLNVLKGDMTLLGPRPMMLDQVEIYGPTLDTYLSLRPGISGKWQVSERNDAHFRRRAQIDAEYACELGFLTDLKLVWQTIRTLLRSTGY</sequence>
<reference evidence="12" key="1">
    <citation type="submission" date="2018-08" db="EMBL/GenBank/DDBJ databases">
        <authorList>
            <person name="Rodrigo-Torres L."/>
            <person name="Arahal R. D."/>
            <person name="Lucena T."/>
        </authorList>
    </citation>
    <scope>NUCLEOTIDE SEQUENCE [LARGE SCALE GENOMIC DNA]</scope>
    <source>
        <strain evidence="12">CECT 7235</strain>
    </source>
</reference>
<dbReference type="PANTHER" id="PTHR30576:SF4">
    <property type="entry name" value="UNDECAPRENYL-PHOSPHATE GALACTOSE PHOSPHOTRANSFERASE"/>
    <property type="match status" value="1"/>
</dbReference>
<keyword evidence="7 9" id="KW-0472">Membrane</keyword>
<gene>
    <name evidence="11" type="primary">epsL_2</name>
    <name evidence="11" type="ORF">ROE7235_02845</name>
</gene>
<evidence type="ECO:0000256" key="1">
    <source>
        <dbReference type="ARBA" id="ARBA00004236"/>
    </source>
</evidence>